<protein>
    <submittedName>
        <fullName evidence="1">Uncharacterized protein</fullName>
    </submittedName>
</protein>
<dbReference type="EMBL" id="CM046102">
    <property type="protein sequence ID" value="KAI8440544.1"/>
    <property type="molecule type" value="Genomic_DNA"/>
</dbReference>
<dbReference type="Proteomes" id="UP001064048">
    <property type="component" value="Chromosome 2"/>
</dbReference>
<evidence type="ECO:0000313" key="1">
    <source>
        <dbReference type="EMBL" id="KAI8440544.1"/>
    </source>
</evidence>
<sequence length="581" mass="64568">MLGEKSQNNWNADEQENERIEQETAVVDPNADTQSDSTTHSQPAASVGSRNTTPQWQPSTSLQSGHIIPPKKSKHEDPRVAEAYRILKDTHDSKIRDKSQAFGNHVASKHREYSKRTKAYVEHYINNILFDADLGKFDYESNLASTPMSSYSDSSQNTCIVYSVPSDQSPPPNQMEASSESNVNLGQQLHIPDDTATEETRESLLHFIKNFKWISLDITLMRIRMRLPLYSASVSSAVVWIRASAVACGFRISVIFASVSSSKEEDKNLSALLSIPYLLNTTSIKQKKKKTNTGCTWKPSKAETRDAFITHVKSDAEIGNAIELRLKTLNDKGVSPQPYMIIVGESMKDIKSFLVIVNSSAIYRRANILQAVDTCYKAIWALNAEYGSDSYAIWYFLQRGLYKMTSKYDRGSTTAESLLTDCNLRHIVREHLSNTADNSLQVLPSPDVVVLEASHTSENPDTDQSILPCNFRAWTHVAGTVPSTVSRRGAVKTTKRVRTKRLTAPRRDTVDGTVPATCVQALKALPPPEPLSCNEIVESGLSIFIASLYANQSLPRNVVQTVVNGFSQFMANTLLLAIKNN</sequence>
<organism evidence="1 2">
    <name type="scientific">Choristoneura fumiferana</name>
    <name type="common">Spruce budworm moth</name>
    <name type="synonym">Archips fumiferana</name>
    <dbReference type="NCBI Taxonomy" id="7141"/>
    <lineage>
        <taxon>Eukaryota</taxon>
        <taxon>Metazoa</taxon>
        <taxon>Ecdysozoa</taxon>
        <taxon>Arthropoda</taxon>
        <taxon>Hexapoda</taxon>
        <taxon>Insecta</taxon>
        <taxon>Pterygota</taxon>
        <taxon>Neoptera</taxon>
        <taxon>Endopterygota</taxon>
        <taxon>Lepidoptera</taxon>
        <taxon>Glossata</taxon>
        <taxon>Ditrysia</taxon>
        <taxon>Tortricoidea</taxon>
        <taxon>Tortricidae</taxon>
        <taxon>Tortricinae</taxon>
        <taxon>Choristoneura</taxon>
    </lineage>
</organism>
<name>A0ACC0KW39_CHOFU</name>
<reference evidence="1 2" key="1">
    <citation type="journal article" date="2022" name="Genome Biol. Evol.">
        <title>The Spruce Budworm Genome: Reconstructing the Evolutionary History of Antifreeze Proteins.</title>
        <authorList>
            <person name="Beliveau C."/>
            <person name="Gagne P."/>
            <person name="Picq S."/>
            <person name="Vernygora O."/>
            <person name="Keeling C.I."/>
            <person name="Pinkney K."/>
            <person name="Doucet D."/>
            <person name="Wen F."/>
            <person name="Johnston J.S."/>
            <person name="Maaroufi H."/>
            <person name="Boyle B."/>
            <person name="Laroche J."/>
            <person name="Dewar K."/>
            <person name="Juretic N."/>
            <person name="Blackburn G."/>
            <person name="Nisole A."/>
            <person name="Brunet B."/>
            <person name="Brandao M."/>
            <person name="Lumley L."/>
            <person name="Duan J."/>
            <person name="Quan G."/>
            <person name="Lucarotti C.J."/>
            <person name="Roe A.D."/>
            <person name="Sperling F.A.H."/>
            <person name="Levesque R.C."/>
            <person name="Cusson M."/>
        </authorList>
    </citation>
    <scope>NUCLEOTIDE SEQUENCE [LARGE SCALE GENOMIC DNA]</scope>
    <source>
        <strain evidence="1">Glfc:IPQL:Cfum</strain>
    </source>
</reference>
<comment type="caution">
    <text evidence="1">The sequence shown here is derived from an EMBL/GenBank/DDBJ whole genome shotgun (WGS) entry which is preliminary data.</text>
</comment>
<proteinExistence type="predicted"/>
<accession>A0ACC0KW39</accession>
<gene>
    <name evidence="1" type="ORF">MSG28_001786</name>
</gene>
<evidence type="ECO:0000313" key="2">
    <source>
        <dbReference type="Proteomes" id="UP001064048"/>
    </source>
</evidence>
<keyword evidence="2" id="KW-1185">Reference proteome</keyword>